<sequence>MKDRLYFNNLNGLRFIAALMVIVSHLELNKSHFDLPNYFHSIKEIGRLGVSLFFVLSGFLITFLLVKEKEKNGFIGIKNFYLKRIYRIWPLYYVIVILALFVLPHFSIFSIPNMELEIVSTSRLVMIILFFVFFLTNILISIVRIPFAAQTWSIGTEEQFYLIWPIIINKFQKLKPIFFGLILAYNLVIISISTGIFDSIKYSSVFINFVFAFQLDCLTIGALAAYMLYCKSKIISILTHKMIFFMAILTVILLLVSHYNLGFLKSTFFAFLFVIVIINLVNHPKLQNLLENDAFNYLGQISYGLYMYHQIIIVVVLNCLLKFNLFNHFVLYLISILLTIIVAGISYKFIEKPFLLRKEKLATFTNHK</sequence>
<feature type="transmembrane region" description="Helical" evidence="1">
    <location>
        <begin position="124"/>
        <end position="143"/>
    </location>
</feature>
<comment type="caution">
    <text evidence="3">The sequence shown here is derived from an EMBL/GenBank/DDBJ whole genome shotgun (WGS) entry which is preliminary data.</text>
</comment>
<dbReference type="InterPro" id="IPR050879">
    <property type="entry name" value="Acyltransferase_3"/>
</dbReference>
<feature type="transmembrane region" description="Helical" evidence="1">
    <location>
        <begin position="88"/>
        <end position="112"/>
    </location>
</feature>
<dbReference type="PANTHER" id="PTHR23028">
    <property type="entry name" value="ACETYLTRANSFERASE"/>
    <property type="match status" value="1"/>
</dbReference>
<dbReference type="Pfam" id="PF01757">
    <property type="entry name" value="Acyl_transf_3"/>
    <property type="match status" value="1"/>
</dbReference>
<dbReference type="Proteomes" id="UP001500367">
    <property type="component" value="Unassembled WGS sequence"/>
</dbReference>
<protein>
    <recommendedName>
        <fullName evidence="2">Acyltransferase 3 domain-containing protein</fullName>
    </recommendedName>
</protein>
<accession>A0ABP7VWK0</accession>
<proteinExistence type="predicted"/>
<feature type="transmembrane region" description="Helical" evidence="1">
    <location>
        <begin position="329"/>
        <end position="350"/>
    </location>
</feature>
<gene>
    <name evidence="3" type="ORF">GCM10022389_22430</name>
</gene>
<keyword evidence="1" id="KW-1133">Transmembrane helix</keyword>
<feature type="transmembrane region" description="Helical" evidence="1">
    <location>
        <begin position="48"/>
        <end position="67"/>
    </location>
</feature>
<dbReference type="InterPro" id="IPR002656">
    <property type="entry name" value="Acyl_transf_3_dom"/>
</dbReference>
<dbReference type="RefSeq" id="WP_344816800.1">
    <property type="nucleotide sequence ID" value="NZ_BAABCT010000006.1"/>
</dbReference>
<evidence type="ECO:0000256" key="1">
    <source>
        <dbReference type="SAM" id="Phobius"/>
    </source>
</evidence>
<feature type="transmembrane region" description="Helical" evidence="1">
    <location>
        <begin position="242"/>
        <end position="260"/>
    </location>
</feature>
<evidence type="ECO:0000259" key="2">
    <source>
        <dbReference type="Pfam" id="PF01757"/>
    </source>
</evidence>
<organism evidence="3 4">
    <name type="scientific">Flavobacterium cheonanense</name>
    <dbReference type="NCBI Taxonomy" id="706183"/>
    <lineage>
        <taxon>Bacteria</taxon>
        <taxon>Pseudomonadati</taxon>
        <taxon>Bacteroidota</taxon>
        <taxon>Flavobacteriia</taxon>
        <taxon>Flavobacteriales</taxon>
        <taxon>Flavobacteriaceae</taxon>
        <taxon>Flavobacterium</taxon>
    </lineage>
</organism>
<keyword evidence="1" id="KW-0472">Membrane</keyword>
<keyword evidence="4" id="KW-1185">Reference proteome</keyword>
<feature type="domain" description="Acyltransferase 3" evidence="2">
    <location>
        <begin position="8"/>
        <end position="345"/>
    </location>
</feature>
<reference evidence="4" key="1">
    <citation type="journal article" date="2019" name="Int. J. Syst. Evol. Microbiol.">
        <title>The Global Catalogue of Microorganisms (GCM) 10K type strain sequencing project: providing services to taxonomists for standard genome sequencing and annotation.</title>
        <authorList>
            <consortium name="The Broad Institute Genomics Platform"/>
            <consortium name="The Broad Institute Genome Sequencing Center for Infectious Disease"/>
            <person name="Wu L."/>
            <person name="Ma J."/>
        </authorList>
    </citation>
    <scope>NUCLEOTIDE SEQUENCE [LARGE SCALE GENOMIC DNA]</scope>
    <source>
        <strain evidence="4">JCM 17069</strain>
    </source>
</reference>
<keyword evidence="1" id="KW-0812">Transmembrane</keyword>
<name>A0ABP7VWK0_9FLAO</name>
<feature type="transmembrane region" description="Helical" evidence="1">
    <location>
        <begin position="303"/>
        <end position="323"/>
    </location>
</feature>
<feature type="transmembrane region" description="Helical" evidence="1">
    <location>
        <begin position="177"/>
        <end position="197"/>
    </location>
</feature>
<dbReference type="EMBL" id="BAABCT010000006">
    <property type="protein sequence ID" value="GAA4076131.1"/>
    <property type="molecule type" value="Genomic_DNA"/>
</dbReference>
<feature type="transmembrane region" description="Helical" evidence="1">
    <location>
        <begin position="12"/>
        <end position="28"/>
    </location>
</feature>
<evidence type="ECO:0000313" key="3">
    <source>
        <dbReference type="EMBL" id="GAA4076131.1"/>
    </source>
</evidence>
<feature type="transmembrane region" description="Helical" evidence="1">
    <location>
        <begin position="266"/>
        <end position="282"/>
    </location>
</feature>
<feature type="transmembrane region" description="Helical" evidence="1">
    <location>
        <begin position="209"/>
        <end position="230"/>
    </location>
</feature>
<dbReference type="PANTHER" id="PTHR23028:SF53">
    <property type="entry name" value="ACYL_TRANSF_3 DOMAIN-CONTAINING PROTEIN"/>
    <property type="match status" value="1"/>
</dbReference>
<evidence type="ECO:0000313" key="4">
    <source>
        <dbReference type="Proteomes" id="UP001500367"/>
    </source>
</evidence>